<dbReference type="AlphaFoldDB" id="A0A167HV17"/>
<evidence type="ECO:0000313" key="2">
    <source>
        <dbReference type="Proteomes" id="UP000077013"/>
    </source>
</evidence>
<organism evidence="1 2">
    <name type="scientific">Cochleicola gelatinilyticus</name>
    <dbReference type="NCBI Taxonomy" id="1763537"/>
    <lineage>
        <taxon>Bacteria</taxon>
        <taxon>Pseudomonadati</taxon>
        <taxon>Bacteroidota</taxon>
        <taxon>Flavobacteriia</taxon>
        <taxon>Flavobacteriales</taxon>
        <taxon>Flavobacteriaceae</taxon>
        <taxon>Cochleicola</taxon>
    </lineage>
</organism>
<sequence>MHKTIQVDFGIIEIHNFYVIATINEGVVLTNDLSYEIIQHAVEHFQDAPFVYITNRIHSYSVDPSVYIMTNDIKNLKGFGVVSPHVLARDNATFEKNFLNKEFEIFKTLDEAIEWARNLIFSANL</sequence>
<evidence type="ECO:0000313" key="1">
    <source>
        <dbReference type="EMBL" id="OAB78990.1"/>
    </source>
</evidence>
<accession>A0A167HV17</accession>
<dbReference type="OrthoDB" id="1144359at2"/>
<dbReference type="STRING" id="1763537.ULVI_10480"/>
<keyword evidence="2" id="KW-1185">Reference proteome</keyword>
<evidence type="ECO:0008006" key="3">
    <source>
        <dbReference type="Google" id="ProtNLM"/>
    </source>
</evidence>
<comment type="caution">
    <text evidence="1">The sequence shown here is derived from an EMBL/GenBank/DDBJ whole genome shotgun (WGS) entry which is preliminary data.</text>
</comment>
<proteinExistence type="predicted"/>
<dbReference type="Proteomes" id="UP000077013">
    <property type="component" value="Unassembled WGS sequence"/>
</dbReference>
<dbReference type="RefSeq" id="WP_068592515.1">
    <property type="nucleotide sequence ID" value="NZ_LRXL01000037.1"/>
</dbReference>
<dbReference type="EMBL" id="LRXL01000037">
    <property type="protein sequence ID" value="OAB78990.1"/>
    <property type="molecule type" value="Genomic_DNA"/>
</dbReference>
<gene>
    <name evidence="1" type="ORF">ULVI_10480</name>
</gene>
<protein>
    <recommendedName>
        <fullName evidence="3">STAS/SEC14 domain-containing protein</fullName>
    </recommendedName>
</protein>
<reference evidence="1 2" key="1">
    <citation type="submission" date="2016-02" db="EMBL/GenBank/DDBJ databases">
        <title>Ulvibacter sp. LPB0005, isolated from Thais luteostoma.</title>
        <authorList>
            <person name="Shin S.-K."/>
            <person name="Yi H."/>
        </authorList>
    </citation>
    <scope>NUCLEOTIDE SEQUENCE [LARGE SCALE GENOMIC DNA]</scope>
    <source>
        <strain evidence="1 2">LPB0005</strain>
    </source>
</reference>
<name>A0A167HV17_9FLAO</name>